<proteinExistence type="predicted"/>
<reference evidence="1" key="1">
    <citation type="submission" date="2019-03" db="EMBL/GenBank/DDBJ databases">
        <title>Candidatus Syntrophosphaera thermopropionivorans: a novel player in syntrophic propionate oxidation during anaerobic digestion.</title>
        <authorList>
            <person name="Dyksma S."/>
        </authorList>
    </citation>
    <scope>NUCLEOTIDE SEQUENCE</scope>
    <source>
        <strain evidence="1">W5</strain>
    </source>
</reference>
<gene>
    <name evidence="1" type="ORF">E0946_05425</name>
</gene>
<organism evidence="1 2">
    <name type="scientific">Candidatus Syntrophosphaera thermopropionivorans</name>
    <dbReference type="NCBI Taxonomy" id="2593015"/>
    <lineage>
        <taxon>Bacteria</taxon>
        <taxon>Pseudomonadati</taxon>
        <taxon>Candidatus Cloacimonadota</taxon>
        <taxon>Candidatus Cloacimonadia</taxon>
        <taxon>Candidatus Cloacimonadales</taxon>
        <taxon>Candidatus Cloacimonadaceae</taxon>
        <taxon>Candidatus Syntrophosphaera</taxon>
    </lineage>
</organism>
<dbReference type="Proteomes" id="UP000294588">
    <property type="component" value="Unassembled WGS sequence"/>
</dbReference>
<evidence type="ECO:0000313" key="1">
    <source>
        <dbReference type="EMBL" id="TDF72755.1"/>
    </source>
</evidence>
<name>A0AC61QIG3_9BACT</name>
<accession>A0AC61QIG3</accession>
<protein>
    <submittedName>
        <fullName evidence="1">T9SS type A sorting domain-containing protein</fullName>
    </submittedName>
</protein>
<keyword evidence="2" id="KW-1185">Reference proteome</keyword>
<sequence>MKKNRKITRFLILLSLLMIGSILYGNITKPYSVNHIWSESDKADSLTGFDVQMYELTLSINEQTHYINGNVLATVLAEENLSYIEYNLVGLTVNSVLVNNIPADYTHSNGIIHINLNISAGSTFTTQVFYSGIPQLSSDIYHIGMIFTANSVFTISDPDAARYWWPCYDHPWDKAIINLTITIRSDWKVAANGLRTNILDNGDGTSTTYWIGQYPMTTYLVCVTCGPYVEFDQSMEELPIINFVLPSQYNNALITLSRVPMMIDYFSQLFGPYPFEKYGHAVVNMSTYGAMEHQTMTTLGNYIINGTLAYETTIAHELAHQWYGDAVSFLTFKDVWLSEGFATYSEHLWKDKTEGWESACNYIRTEFHNYYINWENTEGPHTIYNPNFNSYFAPPSYEKAASVLHMLRLTIGDANFFSLLQNWYNTYCYGNTITSEFQAMAEQISGQDLDQFFQQWIYSPGIPSVEYSVWFNNESNSPLKIVAKTISNTSTPFYLEVPFRLTQAGISDSLFVQASPEGFNNYFNITLGAGSVFNPNYHNWTLLRSITEKRPVLVECLPTNNSVFLSWESFPGSPDLGYRIYRRNVDNGSEWIALNSEPLYSLSFIDNTAINGTLYQYAISAIDSEGWSSLQSNIMSAVPVLFSFAQDFLVVDETRDGNGSNISPDDAMVDNFYNTALIPIEYDSWDVASEGLPNLATLGGYKVVLWHADDLAENLLVEHQSILGSYILGGGKVLISGWKTAIVLTETFLQRFAGIPQIVYDNVPCLISAQSSIYPELWVDSNKLIPAWNGMLPYICTFPEAEQIIYIANMNPAIPHNGNCLALRHSCNNGELILLGFPLYYMQAEGVRDFLQLIIPELINTPVIDSTIPSVVASMKIYPNPFHKDCHIQISLADKGLASLSLYNLKGQKVKTFFQEAKMKGDYTFNFDGKDDNGKVLPSGIYILRLKQSDRIITRRISYIK</sequence>
<dbReference type="EMBL" id="SMOG01000017">
    <property type="protein sequence ID" value="TDF72755.1"/>
    <property type="molecule type" value="Genomic_DNA"/>
</dbReference>
<comment type="caution">
    <text evidence="1">The sequence shown here is derived from an EMBL/GenBank/DDBJ whole genome shotgun (WGS) entry which is preliminary data.</text>
</comment>
<evidence type="ECO:0000313" key="2">
    <source>
        <dbReference type="Proteomes" id="UP000294588"/>
    </source>
</evidence>